<dbReference type="InterPro" id="IPR029058">
    <property type="entry name" value="AB_hydrolase_fold"/>
</dbReference>
<evidence type="ECO:0000259" key="2">
    <source>
        <dbReference type="Pfam" id="PF07859"/>
    </source>
</evidence>
<keyword evidence="1" id="KW-0378">Hydrolase</keyword>
<dbReference type="PANTHER" id="PTHR48081">
    <property type="entry name" value="AB HYDROLASE SUPERFAMILY PROTEIN C4A8.06C"/>
    <property type="match status" value="1"/>
</dbReference>
<dbReference type="PANTHER" id="PTHR48081:SF8">
    <property type="entry name" value="ALPHA_BETA HYDROLASE FOLD-3 DOMAIN-CONTAINING PROTEIN-RELATED"/>
    <property type="match status" value="1"/>
</dbReference>
<gene>
    <name evidence="3" type="ORF">Daus18300_010287</name>
</gene>
<accession>A0ABR3WBD0</accession>
<comment type="caution">
    <text evidence="3">The sequence shown here is derived from an EMBL/GenBank/DDBJ whole genome shotgun (WGS) entry which is preliminary data.</text>
</comment>
<dbReference type="InterPro" id="IPR050300">
    <property type="entry name" value="GDXG_lipolytic_enzyme"/>
</dbReference>
<evidence type="ECO:0000313" key="3">
    <source>
        <dbReference type="EMBL" id="KAL1857529.1"/>
    </source>
</evidence>
<dbReference type="Proteomes" id="UP001583177">
    <property type="component" value="Unassembled WGS sequence"/>
</dbReference>
<proteinExistence type="predicted"/>
<name>A0ABR3WBD0_9PEZI</name>
<reference evidence="3 4" key="1">
    <citation type="journal article" date="2024" name="IMA Fungus">
        <title>IMA Genome - F19 : A genome assembly and annotation guide to empower mycologists, including annotated draft genome sequences of Ceratocystis pirilliformis, Diaporthe australafricana, Fusarium ophioides, Paecilomyces lecythidis, and Sporothrix stenoceras.</title>
        <authorList>
            <person name="Aylward J."/>
            <person name="Wilson A.M."/>
            <person name="Visagie C.M."/>
            <person name="Spraker J."/>
            <person name="Barnes I."/>
            <person name="Buitendag C."/>
            <person name="Ceriani C."/>
            <person name="Del Mar Angel L."/>
            <person name="du Plessis D."/>
            <person name="Fuchs T."/>
            <person name="Gasser K."/>
            <person name="Kramer D."/>
            <person name="Li W."/>
            <person name="Munsamy K."/>
            <person name="Piso A."/>
            <person name="Price J.L."/>
            <person name="Sonnekus B."/>
            <person name="Thomas C."/>
            <person name="van der Nest A."/>
            <person name="van Dijk A."/>
            <person name="van Heerden A."/>
            <person name="van Vuuren N."/>
            <person name="Yilmaz N."/>
            <person name="Duong T.A."/>
            <person name="van der Merwe N.A."/>
            <person name="Wingfield M.J."/>
            <person name="Wingfield B.D."/>
        </authorList>
    </citation>
    <scope>NUCLEOTIDE SEQUENCE [LARGE SCALE GENOMIC DNA]</scope>
    <source>
        <strain evidence="3 4">CMW 18300</strain>
    </source>
</reference>
<evidence type="ECO:0000313" key="4">
    <source>
        <dbReference type="Proteomes" id="UP001583177"/>
    </source>
</evidence>
<dbReference type="EMBL" id="JAWRVE010000112">
    <property type="protein sequence ID" value="KAL1857529.1"/>
    <property type="molecule type" value="Genomic_DNA"/>
</dbReference>
<dbReference type="InterPro" id="IPR013094">
    <property type="entry name" value="AB_hydrolase_3"/>
</dbReference>
<keyword evidence="4" id="KW-1185">Reference proteome</keyword>
<dbReference type="SUPFAM" id="SSF53474">
    <property type="entry name" value="alpha/beta-Hydrolases"/>
    <property type="match status" value="1"/>
</dbReference>
<protein>
    <recommendedName>
        <fullName evidence="2">Alpha/beta hydrolase fold-3 domain-containing protein</fullName>
    </recommendedName>
</protein>
<dbReference type="Pfam" id="PF07859">
    <property type="entry name" value="Abhydrolase_3"/>
    <property type="match status" value="1"/>
</dbReference>
<organism evidence="3 4">
    <name type="scientific">Diaporthe australafricana</name>
    <dbReference type="NCBI Taxonomy" id="127596"/>
    <lineage>
        <taxon>Eukaryota</taxon>
        <taxon>Fungi</taxon>
        <taxon>Dikarya</taxon>
        <taxon>Ascomycota</taxon>
        <taxon>Pezizomycotina</taxon>
        <taxon>Sordariomycetes</taxon>
        <taxon>Sordariomycetidae</taxon>
        <taxon>Diaporthales</taxon>
        <taxon>Diaporthaceae</taxon>
        <taxon>Diaporthe</taxon>
    </lineage>
</organism>
<feature type="domain" description="Alpha/beta hydrolase fold-3" evidence="2">
    <location>
        <begin position="78"/>
        <end position="316"/>
    </location>
</feature>
<sequence length="355" mass="37664">MPPPPIKLPVSDDAEELAQRREGMSKLNQAGLNVLGPCPPHLAETTIEIPLPDGTTSRTIITRPAGPAPGGKGFPLIVLLYGGGWCGGEPEMMITPARGFAALLGAVVACPTYKVAPEDPFPAPMHSAWEAVSWLSHADNLNDGVLSKDNGVSVDPGLGFVIGGASAGANIAAVIAGISAAAAADRDSELVHGLSPLARPLTGVFASVPALVAEAMPLPAEYAPLWTSRVDNVDGFMATEQMRECERRLAPDFQSPWFSPLNLDLGSIKGHHAPRVYAQAGELDCLRDDAVVYDKMLSDKGVAETRIDVIKDVGHVGWVTFPMPDAHTDSIKTIWLDGMAWLLGKDWDKSQKLPY</sequence>
<evidence type="ECO:0000256" key="1">
    <source>
        <dbReference type="ARBA" id="ARBA00022801"/>
    </source>
</evidence>
<dbReference type="Gene3D" id="3.40.50.1820">
    <property type="entry name" value="alpha/beta hydrolase"/>
    <property type="match status" value="1"/>
</dbReference>